<dbReference type="Gene3D" id="1.10.150.240">
    <property type="entry name" value="Putative phosphatase, domain 2"/>
    <property type="match status" value="1"/>
</dbReference>
<evidence type="ECO:0000313" key="1">
    <source>
        <dbReference type="EMBL" id="AQT69806.1"/>
    </source>
</evidence>
<proteinExistence type="predicted"/>
<name>A0A1U9NQL9_9BACT</name>
<reference evidence="2" key="1">
    <citation type="submission" date="2017-02" db="EMBL/GenBank/DDBJ databases">
        <title>Comparative genomics and description of representatives of a novel lineage of planctomycetes thriving in anoxic sediments.</title>
        <authorList>
            <person name="Spring S."/>
            <person name="Bunk B."/>
            <person name="Sproer C."/>
        </authorList>
    </citation>
    <scope>NUCLEOTIDE SEQUENCE [LARGE SCALE GENOMIC DNA]</scope>
    <source>
        <strain evidence="2">ST-NAGAB-D1</strain>
    </source>
</reference>
<dbReference type="AlphaFoldDB" id="A0A1U9NQL9"/>
<dbReference type="SUPFAM" id="SSF56784">
    <property type="entry name" value="HAD-like"/>
    <property type="match status" value="1"/>
</dbReference>
<dbReference type="KEGG" id="alus:STSP2_03003"/>
<dbReference type="GO" id="GO:0016787">
    <property type="term" value="F:hydrolase activity"/>
    <property type="evidence" value="ECO:0007669"/>
    <property type="project" value="UniProtKB-KW"/>
</dbReference>
<gene>
    <name evidence="1" type="ORF">STSP2_03003</name>
</gene>
<organism evidence="1 2">
    <name type="scientific">Anaerohalosphaera lusitana</name>
    <dbReference type="NCBI Taxonomy" id="1936003"/>
    <lineage>
        <taxon>Bacteria</taxon>
        <taxon>Pseudomonadati</taxon>
        <taxon>Planctomycetota</taxon>
        <taxon>Phycisphaerae</taxon>
        <taxon>Sedimentisphaerales</taxon>
        <taxon>Anaerohalosphaeraceae</taxon>
        <taxon>Anaerohalosphaera</taxon>
    </lineage>
</organism>
<dbReference type="InterPro" id="IPR041492">
    <property type="entry name" value="HAD_2"/>
</dbReference>
<dbReference type="SFLD" id="SFLDS00003">
    <property type="entry name" value="Haloacid_Dehalogenase"/>
    <property type="match status" value="1"/>
</dbReference>
<dbReference type="Gene3D" id="3.40.50.1000">
    <property type="entry name" value="HAD superfamily/HAD-like"/>
    <property type="match status" value="1"/>
</dbReference>
<dbReference type="EMBL" id="CP019791">
    <property type="protein sequence ID" value="AQT69806.1"/>
    <property type="molecule type" value="Genomic_DNA"/>
</dbReference>
<keyword evidence="2" id="KW-1185">Reference proteome</keyword>
<protein>
    <submittedName>
        <fullName evidence="1">Beta-phosphoglucomutase family hydrolase</fullName>
    </submittedName>
</protein>
<dbReference type="Pfam" id="PF13419">
    <property type="entry name" value="HAD_2"/>
    <property type="match status" value="1"/>
</dbReference>
<evidence type="ECO:0000313" key="2">
    <source>
        <dbReference type="Proteomes" id="UP000189674"/>
    </source>
</evidence>
<dbReference type="CDD" id="cd07505">
    <property type="entry name" value="HAD_BPGM-like"/>
    <property type="match status" value="1"/>
</dbReference>
<dbReference type="Proteomes" id="UP000189674">
    <property type="component" value="Chromosome"/>
</dbReference>
<keyword evidence="1" id="KW-0378">Hydrolase</keyword>
<accession>A0A1U9NQL9</accession>
<dbReference type="InterPro" id="IPR036412">
    <property type="entry name" value="HAD-like_sf"/>
</dbReference>
<dbReference type="STRING" id="1936003.STSP2_03003"/>
<dbReference type="InterPro" id="IPR023198">
    <property type="entry name" value="PGP-like_dom2"/>
</dbReference>
<dbReference type="InterPro" id="IPR023214">
    <property type="entry name" value="HAD_sf"/>
</dbReference>
<sequence length="345" mass="38128">MKSLSDKHSNMTTFASLNSEEYIRCLGPNAKNEDFAPLASTSDAKFHTGIGGVNYICQTGDGKVEFIFFDSHVLAYVNSALGYPAYYPIQPVEIKKPTRAVLMDLDGTSVRSEGFWIWIIQMTTASLLDKPEFELSDEDLPFVSGHSVSEHLQYCIDKYCPDKTIEQARDYYFEHTHREMNEIMNGRGRTDAFVPTPGLKNFLCELKSRKIKIGLVTSGLYEKAWPEIVSAFKTLNMPDPKEFYDAIITAGFPLRKGSVGTLGELSPKPHPWLYAEVARVGLGIEPQNNTQVIGIEDSSAGVCAIRLANFPVVGLAGGNIAQSGTLGLCHHHCNDLNQILKIIGD</sequence>
<dbReference type="SFLD" id="SFLDG01129">
    <property type="entry name" value="C1.5:_HAD__Beta-PGM__Phosphata"/>
    <property type="match status" value="1"/>
</dbReference>